<gene>
    <name evidence="1" type="ORF">CJ229_007005</name>
</gene>
<dbReference type="AlphaFoldDB" id="A0AAF0YNP1"/>
<organism evidence="1 2">
    <name type="scientific">Nosocomiicoccus massiliensis</name>
    <dbReference type="NCBI Taxonomy" id="1232430"/>
    <lineage>
        <taxon>Bacteria</taxon>
        <taxon>Bacillati</taxon>
        <taxon>Bacillota</taxon>
        <taxon>Bacilli</taxon>
        <taxon>Bacillales</taxon>
        <taxon>Staphylococcaceae</taxon>
        <taxon>Nosocomiicoccus</taxon>
    </lineage>
</organism>
<dbReference type="EMBL" id="CP136964">
    <property type="protein sequence ID" value="WOS95836.1"/>
    <property type="molecule type" value="Genomic_DNA"/>
</dbReference>
<reference evidence="1 2" key="2">
    <citation type="submission" date="2023-10" db="EMBL/GenBank/DDBJ databases">
        <authorList>
            <person name="Choi B."/>
        </authorList>
    </citation>
    <scope>NUCLEOTIDE SEQUENCE [LARGE SCALE GENOMIC DNA]</scope>
    <source>
        <strain evidence="1 2">UMB0959</strain>
    </source>
</reference>
<reference evidence="2" key="1">
    <citation type="submission" date="2017-09" db="EMBL/GenBank/DDBJ databases">
        <title>Bacterial strain isolated from the female urinary microbiota.</title>
        <authorList>
            <person name="Thomas-White K."/>
            <person name="Kumar N."/>
            <person name="Forster S."/>
            <person name="Putonti C."/>
            <person name="Lawley T."/>
            <person name="Wolfe A.J."/>
        </authorList>
    </citation>
    <scope>NUCLEOTIDE SEQUENCE [LARGE SCALE GENOMIC DNA]</scope>
    <source>
        <strain evidence="2">UMB0959</strain>
    </source>
</reference>
<keyword evidence="2" id="KW-1185">Reference proteome</keyword>
<evidence type="ECO:0000313" key="1">
    <source>
        <dbReference type="EMBL" id="WOS95836.1"/>
    </source>
</evidence>
<sequence>MIIDEFIKNHPYLTDFQIDILYSLATLYEGTAQEQEKYRKIIWNSIQNRENLLPNDIVLLSYIFFLFKDEQQAYIINEIEEKMNLWEDYYGISKTISLFYYHLGTLYNLVHKDTDIAIKYYNIAINKGVKHQSPYPTARAMIDLGNITSNEDLKTKGNTILSVFHPEMLDML</sequence>
<evidence type="ECO:0000313" key="2">
    <source>
        <dbReference type="Proteomes" id="UP000243626"/>
    </source>
</evidence>
<protein>
    <submittedName>
        <fullName evidence="1">Uncharacterized protein</fullName>
    </submittedName>
</protein>
<name>A0AAF0YNP1_9STAP</name>
<proteinExistence type="predicted"/>
<accession>A0AAF0YNP1</accession>
<dbReference type="KEGG" id="nmy:CJ229_007005"/>
<dbReference type="RefSeq" id="WP_317846543.1">
    <property type="nucleotide sequence ID" value="NZ_CP136964.1"/>
</dbReference>
<dbReference type="Proteomes" id="UP000243626">
    <property type="component" value="Chromosome"/>
</dbReference>